<dbReference type="Proteomes" id="UP000662572">
    <property type="component" value="Unassembled WGS sequence"/>
</dbReference>
<dbReference type="InterPro" id="IPR029068">
    <property type="entry name" value="Glyas_Bleomycin-R_OHBP_Dase"/>
</dbReference>
<evidence type="ECO:0000259" key="1">
    <source>
        <dbReference type="SMART" id="SM00065"/>
    </source>
</evidence>
<evidence type="ECO:0000313" key="3">
    <source>
        <dbReference type="Proteomes" id="UP000662572"/>
    </source>
</evidence>
<dbReference type="Gene3D" id="3.30.720.110">
    <property type="match status" value="1"/>
</dbReference>
<dbReference type="InterPro" id="IPR029016">
    <property type="entry name" value="GAF-like_dom_sf"/>
</dbReference>
<dbReference type="InterPro" id="IPR003018">
    <property type="entry name" value="GAF"/>
</dbReference>
<dbReference type="AlphaFoldDB" id="A0A918UVK9"/>
<dbReference type="SUPFAM" id="SSF54593">
    <property type="entry name" value="Glyoxalase/Bleomycin resistance protein/Dihydroxybiphenyl dioxygenase"/>
    <property type="match status" value="1"/>
</dbReference>
<dbReference type="Gene3D" id="3.30.450.40">
    <property type="match status" value="1"/>
</dbReference>
<reference evidence="2" key="1">
    <citation type="journal article" date="2014" name="Int. J. Syst. Evol. Microbiol.">
        <title>Complete genome sequence of Corynebacterium casei LMG S-19264T (=DSM 44701T), isolated from a smear-ripened cheese.</title>
        <authorList>
            <consortium name="US DOE Joint Genome Institute (JGI-PGF)"/>
            <person name="Walter F."/>
            <person name="Albersmeier A."/>
            <person name="Kalinowski J."/>
            <person name="Ruckert C."/>
        </authorList>
    </citation>
    <scope>NUCLEOTIDE SEQUENCE</scope>
    <source>
        <strain evidence="2">KCTC 32296</strain>
    </source>
</reference>
<dbReference type="SMART" id="SM00065">
    <property type="entry name" value="GAF"/>
    <property type="match status" value="1"/>
</dbReference>
<accession>A0A918UVK9</accession>
<dbReference type="Pfam" id="PF06983">
    <property type="entry name" value="3-dmu-9_3-mt"/>
    <property type="match status" value="1"/>
</dbReference>
<dbReference type="Pfam" id="PF13185">
    <property type="entry name" value="GAF_2"/>
    <property type="match status" value="1"/>
</dbReference>
<name>A0A918UVK9_9CAUL</name>
<dbReference type="RefSeq" id="WP_229807732.1">
    <property type="nucleotide sequence ID" value="NZ_BMZB01000003.1"/>
</dbReference>
<feature type="domain" description="GAF" evidence="1">
    <location>
        <begin position="44"/>
        <end position="186"/>
    </location>
</feature>
<dbReference type="InterPro" id="IPR028973">
    <property type="entry name" value="PhnB-like"/>
</dbReference>
<gene>
    <name evidence="2" type="ORF">GCM10011273_24950</name>
</gene>
<reference evidence="2" key="2">
    <citation type="submission" date="2020-09" db="EMBL/GenBank/DDBJ databases">
        <authorList>
            <person name="Sun Q."/>
            <person name="Kim S."/>
        </authorList>
    </citation>
    <scope>NUCLEOTIDE SEQUENCE</scope>
    <source>
        <strain evidence="2">KCTC 32296</strain>
    </source>
</reference>
<dbReference type="EMBL" id="BMZB01000003">
    <property type="protein sequence ID" value="GGZ37513.1"/>
    <property type="molecule type" value="Genomic_DNA"/>
</dbReference>
<sequence length="380" mass="42412">MSATRSLPTDSPFLPRTMIEHSAMYTRAMEKLVQVVQALSNARDLNTVIRIARDAARELLDADGTTFVLREGDKCFYADENAIAPLWKGKRFPMHLCVSGWVMTNRKPVIIEDIYTDPRVPHEAYRHTFVQSLAMAPIRRDDPIGAIGAYWAVTQQPSEEEMMILQALSDTVSVAMENVLVYADLKQNFELLRHQQARIAKQQDILNALPDAAHSAGRTTRENISYTDLIVPDDETGGAAVVPNPLTAAKPARLATFLMFDGKAEEAMTFYVSLFRDSAVNSVTRYSASEAGREGGIMHASFTLNGVPFMCIDSSVRHEFGFTPAISLYMTCEDEVEIDRLYSDLSEGGESLMSLADYGFSRKFGWVKDRFGVSWQLNLP</sequence>
<proteinExistence type="predicted"/>
<dbReference type="SUPFAM" id="SSF55781">
    <property type="entry name" value="GAF domain-like"/>
    <property type="match status" value="1"/>
</dbReference>
<dbReference type="Gene3D" id="3.30.720.100">
    <property type="match status" value="1"/>
</dbReference>
<dbReference type="PANTHER" id="PTHR33990">
    <property type="entry name" value="PROTEIN YJDN-RELATED"/>
    <property type="match status" value="1"/>
</dbReference>
<keyword evidence="3" id="KW-1185">Reference proteome</keyword>
<protein>
    <recommendedName>
        <fullName evidence="1">GAF domain-containing protein</fullName>
    </recommendedName>
</protein>
<dbReference type="PANTHER" id="PTHR33990:SF4">
    <property type="entry name" value="PHNB-LIKE DOMAIN-CONTAINING PROTEIN"/>
    <property type="match status" value="1"/>
</dbReference>
<comment type="caution">
    <text evidence="2">The sequence shown here is derived from an EMBL/GenBank/DDBJ whole genome shotgun (WGS) entry which is preliminary data.</text>
</comment>
<evidence type="ECO:0000313" key="2">
    <source>
        <dbReference type="EMBL" id="GGZ37513.1"/>
    </source>
</evidence>
<organism evidence="2 3">
    <name type="scientific">Asticcacaulis endophyticus</name>
    <dbReference type="NCBI Taxonomy" id="1395890"/>
    <lineage>
        <taxon>Bacteria</taxon>
        <taxon>Pseudomonadati</taxon>
        <taxon>Pseudomonadota</taxon>
        <taxon>Alphaproteobacteria</taxon>
        <taxon>Caulobacterales</taxon>
        <taxon>Caulobacteraceae</taxon>
        <taxon>Asticcacaulis</taxon>
    </lineage>
</organism>
<dbReference type="CDD" id="cd06588">
    <property type="entry name" value="PhnB_like"/>
    <property type="match status" value="1"/>
</dbReference>